<dbReference type="EMBL" id="JBHMAA010000031">
    <property type="protein sequence ID" value="MFB9951943.1"/>
    <property type="molecule type" value="Genomic_DNA"/>
</dbReference>
<dbReference type="InterPro" id="IPR036388">
    <property type="entry name" value="WH-like_DNA-bd_sf"/>
</dbReference>
<dbReference type="SUPFAM" id="SSF53850">
    <property type="entry name" value="Periplasmic binding protein-like II"/>
    <property type="match status" value="1"/>
</dbReference>
<dbReference type="PROSITE" id="PS50931">
    <property type="entry name" value="HTH_LYSR"/>
    <property type="match status" value="1"/>
</dbReference>
<accession>A0ABV6AQF1</accession>
<gene>
    <name evidence="6" type="ORF">ACFFP0_24100</name>
</gene>
<organism evidence="6 7">
    <name type="scientific">Rhizobium puerariae</name>
    <dbReference type="NCBI Taxonomy" id="1585791"/>
    <lineage>
        <taxon>Bacteria</taxon>
        <taxon>Pseudomonadati</taxon>
        <taxon>Pseudomonadota</taxon>
        <taxon>Alphaproteobacteria</taxon>
        <taxon>Hyphomicrobiales</taxon>
        <taxon>Rhizobiaceae</taxon>
        <taxon>Rhizobium/Agrobacterium group</taxon>
        <taxon>Rhizobium</taxon>
    </lineage>
</organism>
<evidence type="ECO:0000256" key="4">
    <source>
        <dbReference type="ARBA" id="ARBA00023163"/>
    </source>
</evidence>
<dbReference type="InterPro" id="IPR050950">
    <property type="entry name" value="HTH-type_LysR_regulators"/>
</dbReference>
<sequence length="293" mass="31772">MRTPDLHSLRLFLSVYELRNLTHAARRHNIAPSAVTKRIRELEIIYGVDLFVRKARGVVPTLAADDLSVKAKAIFRTFDETAEQMGAYAKGVRGHIRIASTATALLGGIGEKISSFSRNHPHIHCILMEQTSLANLSSLLDGSADLCFIASSAAVPPDVVTIPVLNDHLVAIMEPSHPLAKKASLEFRETLDFPHIGIGATSALSLQLDQMATQSGRAVDCRLRVTTYDTARYLVSCGMGIAVLPGSVITPFADKRQLAVLPLKDGWASRQILLCHRDGGTSAAARVFIESLK</sequence>
<dbReference type="Gene3D" id="1.10.10.10">
    <property type="entry name" value="Winged helix-like DNA-binding domain superfamily/Winged helix DNA-binding domain"/>
    <property type="match status" value="1"/>
</dbReference>
<comment type="similarity">
    <text evidence="1">Belongs to the LysR transcriptional regulatory family.</text>
</comment>
<dbReference type="Gene3D" id="3.40.190.290">
    <property type="match status" value="1"/>
</dbReference>
<dbReference type="SUPFAM" id="SSF46785">
    <property type="entry name" value="Winged helix' DNA-binding domain"/>
    <property type="match status" value="1"/>
</dbReference>
<evidence type="ECO:0000313" key="6">
    <source>
        <dbReference type="EMBL" id="MFB9951943.1"/>
    </source>
</evidence>
<evidence type="ECO:0000313" key="7">
    <source>
        <dbReference type="Proteomes" id="UP001589692"/>
    </source>
</evidence>
<keyword evidence="3" id="KW-0238">DNA-binding</keyword>
<keyword evidence="4" id="KW-0804">Transcription</keyword>
<dbReference type="RefSeq" id="WP_377264763.1">
    <property type="nucleotide sequence ID" value="NZ_JBHMAA010000031.1"/>
</dbReference>
<keyword evidence="7" id="KW-1185">Reference proteome</keyword>
<protein>
    <submittedName>
        <fullName evidence="6">LysR family transcriptional regulator</fullName>
    </submittedName>
</protein>
<dbReference type="Pfam" id="PF00126">
    <property type="entry name" value="HTH_1"/>
    <property type="match status" value="1"/>
</dbReference>
<reference evidence="6 7" key="1">
    <citation type="submission" date="2024-09" db="EMBL/GenBank/DDBJ databases">
        <authorList>
            <person name="Sun Q."/>
            <person name="Mori K."/>
        </authorList>
    </citation>
    <scope>NUCLEOTIDE SEQUENCE [LARGE SCALE GENOMIC DNA]</scope>
    <source>
        <strain evidence="6 7">TBRC 4938</strain>
    </source>
</reference>
<comment type="caution">
    <text evidence="6">The sequence shown here is derived from an EMBL/GenBank/DDBJ whole genome shotgun (WGS) entry which is preliminary data.</text>
</comment>
<dbReference type="InterPro" id="IPR005119">
    <property type="entry name" value="LysR_subst-bd"/>
</dbReference>
<dbReference type="PANTHER" id="PTHR30419">
    <property type="entry name" value="HTH-TYPE TRANSCRIPTIONAL REGULATOR YBHD"/>
    <property type="match status" value="1"/>
</dbReference>
<evidence type="ECO:0000256" key="3">
    <source>
        <dbReference type="ARBA" id="ARBA00023125"/>
    </source>
</evidence>
<dbReference type="Proteomes" id="UP001589692">
    <property type="component" value="Unassembled WGS sequence"/>
</dbReference>
<keyword evidence="2" id="KW-0805">Transcription regulation</keyword>
<feature type="domain" description="HTH lysR-type" evidence="5">
    <location>
        <begin position="4"/>
        <end position="61"/>
    </location>
</feature>
<proteinExistence type="inferred from homology"/>
<evidence type="ECO:0000259" key="5">
    <source>
        <dbReference type="PROSITE" id="PS50931"/>
    </source>
</evidence>
<name>A0ABV6AQF1_9HYPH</name>
<dbReference type="PANTHER" id="PTHR30419:SF2">
    <property type="entry name" value="LYSR FAMILY TRANSCRIPTIONAL REGULATOR"/>
    <property type="match status" value="1"/>
</dbReference>
<evidence type="ECO:0000256" key="2">
    <source>
        <dbReference type="ARBA" id="ARBA00023015"/>
    </source>
</evidence>
<dbReference type="InterPro" id="IPR036390">
    <property type="entry name" value="WH_DNA-bd_sf"/>
</dbReference>
<dbReference type="Pfam" id="PF03466">
    <property type="entry name" value="LysR_substrate"/>
    <property type="match status" value="1"/>
</dbReference>
<evidence type="ECO:0000256" key="1">
    <source>
        <dbReference type="ARBA" id="ARBA00009437"/>
    </source>
</evidence>
<dbReference type="InterPro" id="IPR000847">
    <property type="entry name" value="LysR_HTH_N"/>
</dbReference>